<feature type="region of interest" description="Disordered" evidence="6">
    <location>
        <begin position="383"/>
        <end position="435"/>
    </location>
</feature>
<evidence type="ECO:0000256" key="4">
    <source>
        <dbReference type="ARBA" id="ARBA00023242"/>
    </source>
</evidence>
<dbReference type="eggNOG" id="ENOG502RCD5">
    <property type="taxonomic scope" value="Eukaryota"/>
</dbReference>
<dbReference type="Gene3D" id="3.40.50.10980">
    <property type="entry name" value="Nibrin, BRCT2 domain"/>
    <property type="match status" value="1"/>
</dbReference>
<evidence type="ECO:0000259" key="7">
    <source>
        <dbReference type="PROSITE" id="PS50006"/>
    </source>
</evidence>
<accession>U1GWW7</accession>
<dbReference type="GO" id="GO:0007095">
    <property type="term" value="P:mitotic G2 DNA damage checkpoint signaling"/>
    <property type="evidence" value="ECO:0007669"/>
    <property type="project" value="InterPro"/>
</dbReference>
<dbReference type="Pfam" id="PF16508">
    <property type="entry name" value="NIBRIN_BRCT_II"/>
    <property type="match status" value="1"/>
</dbReference>
<dbReference type="PANTHER" id="PTHR12162">
    <property type="entry name" value="NIBRIN-RELATED"/>
    <property type="match status" value="1"/>
</dbReference>
<feature type="region of interest" description="Disordered" evidence="6">
    <location>
        <begin position="531"/>
        <end position="569"/>
    </location>
</feature>
<evidence type="ECO:0000313" key="8">
    <source>
        <dbReference type="EMBL" id="ERF76581.1"/>
    </source>
</evidence>
<dbReference type="EMBL" id="KE720743">
    <property type="protein sequence ID" value="ERF76581.1"/>
    <property type="molecule type" value="Genomic_DNA"/>
</dbReference>
<sequence>MWTLESDGEFLQGKRVWLRPGQRYLFGRVKKDGVFQAIDHKGVSRRQCVIEVEKVKPGDGSLLHTRSKIIVTDENSRSGTYVDGKLLKGASQELKSLQHHLKLGAYPYILTIKWQPVCLSFFLTSKEKKSPDPLRVKRDLLEPLDIKTIQPFVSNQTTHVVATKRNTVPGLQALISGKHIVDHSYVDALVFAATPDDLEEDENLSPLEQDFDAAWPDPVPHLPPQGREPTEKPPESYSPDSTRENVFEGWTFVFLEPGQYETLLPAITTGHGKGLLYNLEPGKTTAEDVVTYMRNAAGEKGVGSFSQSTNEGGVIMVKPTLKKEWLQWGDELANEVALKLDQKYIDQADFLDAILGNDAASLRKAVPFETMSERGAPPLIAASSTVAKNPPSTSVPQETQTASRPNDVGGAGNPKASPPTLNHSPEQEAPPQKRARIRAAPISRFKAFDDEFDMDAIAPYEPPDESIGSQTHPSQERATTPFSVEDESSQINGHAGGGGGGGGHKRARSPSDDAMVDGLLPAAVAMKKRKLAFDKGNRGKNVTGAQDHAEEQDKRKARKAPARQEMDVRAVARERREAEEEAARRDQEVLEANLGDISVEEMKKLAVVVEMEVPTGNKRADRAIGDASDRWNERWNGRKNFKRFRRKGEGDGSARRPTQGVIVPLVEVKRKNYGIGEAYWSSSRDKENDSGRKSGRGGNVSSQTQTQTQSQTHPLAEDSTSPTMTRLQQEAADIVESIDVDRPRQTRLTDRTQQSQASVNSSKGKRAASSAAHVTAKKQRTIRTKAASDSESDEELRFRFGGRRG</sequence>
<feature type="region of interest" description="Disordered" evidence="6">
    <location>
        <begin position="635"/>
        <end position="805"/>
    </location>
</feature>
<comment type="similarity">
    <text evidence="5">Belongs to the Nibrin family.</text>
</comment>
<dbReference type="InterPro" id="IPR032429">
    <property type="entry name" value="Nibrin_BRCT2"/>
</dbReference>
<evidence type="ECO:0000256" key="6">
    <source>
        <dbReference type="SAM" id="MobiDB-lite"/>
    </source>
</evidence>
<dbReference type="OrthoDB" id="552194at2759"/>
<dbReference type="PROSITE" id="PS50006">
    <property type="entry name" value="FHA_DOMAIN"/>
    <property type="match status" value="1"/>
</dbReference>
<dbReference type="SMART" id="SM00240">
    <property type="entry name" value="FHA"/>
    <property type="match status" value="1"/>
</dbReference>
<evidence type="ECO:0000256" key="2">
    <source>
        <dbReference type="ARBA" id="ARBA00022763"/>
    </source>
</evidence>
<dbReference type="GO" id="GO:0030870">
    <property type="term" value="C:Mre11 complex"/>
    <property type="evidence" value="ECO:0007669"/>
    <property type="project" value="InterPro"/>
</dbReference>
<evidence type="ECO:0000313" key="9">
    <source>
        <dbReference type="Proteomes" id="UP000019373"/>
    </source>
</evidence>
<feature type="compositionally biased region" description="Basic and acidic residues" evidence="6">
    <location>
        <begin position="683"/>
        <end position="692"/>
    </location>
</feature>
<dbReference type="InterPro" id="IPR040227">
    <property type="entry name" value="Nibrin-rel"/>
</dbReference>
<dbReference type="RefSeq" id="XP_007786105.1">
    <property type="nucleotide sequence ID" value="XM_007787915.1"/>
</dbReference>
<name>U1GWW7_ENDPU</name>
<feature type="compositionally biased region" description="Basic and acidic residues" evidence="6">
    <location>
        <begin position="739"/>
        <end position="750"/>
    </location>
</feature>
<dbReference type="GO" id="GO:0003684">
    <property type="term" value="F:damaged DNA binding"/>
    <property type="evidence" value="ECO:0007669"/>
    <property type="project" value="TreeGrafter"/>
</dbReference>
<keyword evidence="3" id="KW-0234">DNA repair</keyword>
<evidence type="ECO:0000256" key="3">
    <source>
        <dbReference type="ARBA" id="ARBA00023204"/>
    </source>
</evidence>
<feature type="compositionally biased region" description="Polar residues" evidence="6">
    <location>
        <begin position="718"/>
        <end position="728"/>
    </location>
</feature>
<feature type="region of interest" description="Disordered" evidence="6">
    <location>
        <begin position="210"/>
        <end position="242"/>
    </location>
</feature>
<dbReference type="InterPro" id="IPR043014">
    <property type="entry name" value="Nibrin_BRCT2_sf"/>
</dbReference>
<gene>
    <name evidence="8" type="ORF">EPUS_05854</name>
</gene>
<feature type="compositionally biased region" description="Low complexity" evidence="6">
    <location>
        <begin position="701"/>
        <end position="712"/>
    </location>
</feature>
<dbReference type="Proteomes" id="UP000019373">
    <property type="component" value="Unassembled WGS sequence"/>
</dbReference>
<reference evidence="9" key="1">
    <citation type="journal article" date="2014" name="BMC Genomics">
        <title>Genome characteristics reveal the impact of lichenization on lichen-forming fungus Endocarpon pusillum Hedwig (Verrucariales, Ascomycota).</title>
        <authorList>
            <person name="Wang Y.-Y."/>
            <person name="Liu B."/>
            <person name="Zhang X.-Y."/>
            <person name="Zhou Q.-M."/>
            <person name="Zhang T."/>
            <person name="Li H."/>
            <person name="Yu Y.-F."/>
            <person name="Zhang X.-L."/>
            <person name="Hao X.-Y."/>
            <person name="Wang M."/>
            <person name="Wang L."/>
            <person name="Wei J.-C."/>
        </authorList>
    </citation>
    <scope>NUCLEOTIDE SEQUENCE [LARGE SCALE GENOMIC DNA]</scope>
    <source>
        <strain evidence="9">Z07020 / HMAS-L-300199</strain>
    </source>
</reference>
<dbReference type="PANTHER" id="PTHR12162:SF0">
    <property type="entry name" value="NIBRIN"/>
    <property type="match status" value="1"/>
</dbReference>
<keyword evidence="9" id="KW-1185">Reference proteome</keyword>
<organism evidence="8 9">
    <name type="scientific">Endocarpon pusillum (strain Z07020 / HMAS-L-300199)</name>
    <name type="common">Lichen-forming fungus</name>
    <dbReference type="NCBI Taxonomy" id="1263415"/>
    <lineage>
        <taxon>Eukaryota</taxon>
        <taxon>Fungi</taxon>
        <taxon>Dikarya</taxon>
        <taxon>Ascomycota</taxon>
        <taxon>Pezizomycotina</taxon>
        <taxon>Eurotiomycetes</taxon>
        <taxon>Chaetothyriomycetidae</taxon>
        <taxon>Verrucariales</taxon>
        <taxon>Verrucariaceae</taxon>
        <taxon>Endocarpon</taxon>
    </lineage>
</organism>
<dbReference type="GeneID" id="19240801"/>
<dbReference type="InterPro" id="IPR000253">
    <property type="entry name" value="FHA_dom"/>
</dbReference>
<dbReference type="InterPro" id="IPR008984">
    <property type="entry name" value="SMAD_FHA_dom_sf"/>
</dbReference>
<proteinExistence type="inferred from homology"/>
<dbReference type="Pfam" id="PF00498">
    <property type="entry name" value="FHA"/>
    <property type="match status" value="1"/>
</dbReference>
<dbReference type="HOGENOM" id="CLU_007951_0_0_1"/>
<protein>
    <recommendedName>
        <fullName evidence="7">FHA domain-containing protein</fullName>
    </recommendedName>
</protein>
<dbReference type="Gene3D" id="2.60.200.20">
    <property type="match status" value="1"/>
</dbReference>
<keyword evidence="4" id="KW-0539">Nucleus</keyword>
<evidence type="ECO:0000256" key="5">
    <source>
        <dbReference type="ARBA" id="ARBA00044757"/>
    </source>
</evidence>
<dbReference type="AlphaFoldDB" id="U1GWW7"/>
<feature type="region of interest" description="Disordered" evidence="6">
    <location>
        <begin position="456"/>
        <end position="514"/>
    </location>
</feature>
<keyword evidence="2" id="KW-0227">DNA damage</keyword>
<feature type="domain" description="FHA" evidence="7">
    <location>
        <begin position="24"/>
        <end position="87"/>
    </location>
</feature>
<dbReference type="GO" id="GO:0000724">
    <property type="term" value="P:double-strand break repair via homologous recombination"/>
    <property type="evidence" value="ECO:0007669"/>
    <property type="project" value="TreeGrafter"/>
</dbReference>
<feature type="compositionally biased region" description="Basic residues" evidence="6">
    <location>
        <begin position="637"/>
        <end position="646"/>
    </location>
</feature>
<feature type="compositionally biased region" description="Polar residues" evidence="6">
    <location>
        <begin position="383"/>
        <end position="404"/>
    </location>
</feature>
<comment type="subcellular location">
    <subcellularLocation>
        <location evidence="1">Nucleus</location>
    </subcellularLocation>
</comment>
<dbReference type="SUPFAM" id="SSF49879">
    <property type="entry name" value="SMAD/FHA domain"/>
    <property type="match status" value="1"/>
</dbReference>
<evidence type="ECO:0000256" key="1">
    <source>
        <dbReference type="ARBA" id="ARBA00004123"/>
    </source>
</evidence>
<feature type="compositionally biased region" description="Polar residues" evidence="6">
    <location>
        <begin position="751"/>
        <end position="760"/>
    </location>
</feature>
<feature type="compositionally biased region" description="Polar residues" evidence="6">
    <location>
        <begin position="467"/>
        <end position="482"/>
    </location>
</feature>
<dbReference type="OMA" id="GIGDHYW"/>